<reference evidence="2" key="1">
    <citation type="journal article" date="2021" name="Nat. Commun.">
        <title>Genetic determinants of endophytism in the Arabidopsis root mycobiome.</title>
        <authorList>
            <person name="Mesny F."/>
            <person name="Miyauchi S."/>
            <person name="Thiergart T."/>
            <person name="Pickel B."/>
            <person name="Atanasova L."/>
            <person name="Karlsson M."/>
            <person name="Huettel B."/>
            <person name="Barry K.W."/>
            <person name="Haridas S."/>
            <person name="Chen C."/>
            <person name="Bauer D."/>
            <person name="Andreopoulos W."/>
            <person name="Pangilinan J."/>
            <person name="LaButti K."/>
            <person name="Riley R."/>
            <person name="Lipzen A."/>
            <person name="Clum A."/>
            <person name="Drula E."/>
            <person name="Henrissat B."/>
            <person name="Kohler A."/>
            <person name="Grigoriev I.V."/>
            <person name="Martin F.M."/>
            <person name="Hacquard S."/>
        </authorList>
    </citation>
    <scope>NUCLEOTIDE SEQUENCE</scope>
    <source>
        <strain evidence="2">MPI-SDFR-AT-0117</strain>
    </source>
</reference>
<proteinExistence type="predicted"/>
<gene>
    <name evidence="2" type="ORF">F5X68DRAFT_8744</name>
</gene>
<name>A0A9P8VBT8_9PEZI</name>
<keyword evidence="3" id="KW-1185">Reference proteome</keyword>
<feature type="region of interest" description="Disordered" evidence="1">
    <location>
        <begin position="134"/>
        <end position="188"/>
    </location>
</feature>
<protein>
    <submittedName>
        <fullName evidence="2">Uncharacterized protein</fullName>
    </submittedName>
</protein>
<feature type="compositionally biased region" description="Polar residues" evidence="1">
    <location>
        <begin position="163"/>
        <end position="172"/>
    </location>
</feature>
<evidence type="ECO:0000256" key="1">
    <source>
        <dbReference type="SAM" id="MobiDB-lite"/>
    </source>
</evidence>
<dbReference type="EMBL" id="JAGSXJ010000011">
    <property type="protein sequence ID" value="KAH6687167.1"/>
    <property type="molecule type" value="Genomic_DNA"/>
</dbReference>
<sequence length="285" mass="30493">MMSLGEDLGWAATRITTRRRLSPVDLCFRSVARKENNSVCWGRAESSHCTSRTSHLGLCCPPLCQVSAPRIISGMHGSVGNEHGFCRWAGAHWSSRAAAVGFDFGRAPGFRLQARLQASGQASALQVQFRWDDRGMGGSAVPSPVESQGKQGPPSACPATRLTPGTRTSTSEGPARPPVSDDTAQGSKMRAEAWLMRIRRGKPSRRATTTTTGWTACVDDCWWVQARGGAPSGAPGTVCETDGRRPAIACLEVVHCTIMEASVVCSESGLCKYGTQRTTAHSDEQ</sequence>
<dbReference type="AlphaFoldDB" id="A0A9P8VBT8"/>
<dbReference type="Proteomes" id="UP000770015">
    <property type="component" value="Unassembled WGS sequence"/>
</dbReference>
<accession>A0A9P8VBT8</accession>
<comment type="caution">
    <text evidence="2">The sequence shown here is derived from an EMBL/GenBank/DDBJ whole genome shotgun (WGS) entry which is preliminary data.</text>
</comment>
<evidence type="ECO:0000313" key="2">
    <source>
        <dbReference type="EMBL" id="KAH6687167.1"/>
    </source>
</evidence>
<organism evidence="2 3">
    <name type="scientific">Plectosphaerella plurivora</name>
    <dbReference type="NCBI Taxonomy" id="936078"/>
    <lineage>
        <taxon>Eukaryota</taxon>
        <taxon>Fungi</taxon>
        <taxon>Dikarya</taxon>
        <taxon>Ascomycota</taxon>
        <taxon>Pezizomycotina</taxon>
        <taxon>Sordariomycetes</taxon>
        <taxon>Hypocreomycetidae</taxon>
        <taxon>Glomerellales</taxon>
        <taxon>Plectosphaerellaceae</taxon>
        <taxon>Plectosphaerella</taxon>
    </lineage>
</organism>
<evidence type="ECO:0000313" key="3">
    <source>
        <dbReference type="Proteomes" id="UP000770015"/>
    </source>
</evidence>